<evidence type="ECO:0000256" key="1">
    <source>
        <dbReference type="SAM" id="Phobius"/>
    </source>
</evidence>
<name>A0A0D0DP72_9AGAM</name>
<evidence type="ECO:0000313" key="2">
    <source>
        <dbReference type="EMBL" id="KIK80640.1"/>
    </source>
</evidence>
<keyword evidence="1" id="KW-0472">Membrane</keyword>
<gene>
    <name evidence="2" type="ORF">PAXRUDRAFT_226346</name>
</gene>
<reference evidence="2 3" key="1">
    <citation type="submission" date="2014-04" db="EMBL/GenBank/DDBJ databases">
        <authorList>
            <consortium name="DOE Joint Genome Institute"/>
            <person name="Kuo A."/>
            <person name="Kohler A."/>
            <person name="Jargeat P."/>
            <person name="Nagy L.G."/>
            <person name="Floudas D."/>
            <person name="Copeland A."/>
            <person name="Barry K.W."/>
            <person name="Cichocki N."/>
            <person name="Veneault-Fourrey C."/>
            <person name="LaButti K."/>
            <person name="Lindquist E.A."/>
            <person name="Lipzen A."/>
            <person name="Lundell T."/>
            <person name="Morin E."/>
            <person name="Murat C."/>
            <person name="Sun H."/>
            <person name="Tunlid A."/>
            <person name="Henrissat B."/>
            <person name="Grigoriev I.V."/>
            <person name="Hibbett D.S."/>
            <person name="Martin F."/>
            <person name="Nordberg H.P."/>
            <person name="Cantor M.N."/>
            <person name="Hua S.X."/>
        </authorList>
    </citation>
    <scope>NUCLEOTIDE SEQUENCE [LARGE SCALE GENOMIC DNA]</scope>
    <source>
        <strain evidence="2 3">Ve08.2h10</strain>
    </source>
</reference>
<feature type="transmembrane region" description="Helical" evidence="1">
    <location>
        <begin position="12"/>
        <end position="33"/>
    </location>
</feature>
<reference evidence="3" key="2">
    <citation type="submission" date="2015-01" db="EMBL/GenBank/DDBJ databases">
        <title>Evolutionary Origins and Diversification of the Mycorrhizal Mutualists.</title>
        <authorList>
            <consortium name="DOE Joint Genome Institute"/>
            <consortium name="Mycorrhizal Genomics Consortium"/>
            <person name="Kohler A."/>
            <person name="Kuo A."/>
            <person name="Nagy L.G."/>
            <person name="Floudas D."/>
            <person name="Copeland A."/>
            <person name="Barry K.W."/>
            <person name="Cichocki N."/>
            <person name="Veneault-Fourrey C."/>
            <person name="LaButti K."/>
            <person name="Lindquist E.A."/>
            <person name="Lipzen A."/>
            <person name="Lundell T."/>
            <person name="Morin E."/>
            <person name="Murat C."/>
            <person name="Riley R."/>
            <person name="Ohm R."/>
            <person name="Sun H."/>
            <person name="Tunlid A."/>
            <person name="Henrissat B."/>
            <person name="Grigoriev I.V."/>
            <person name="Hibbett D.S."/>
            <person name="Martin F."/>
        </authorList>
    </citation>
    <scope>NUCLEOTIDE SEQUENCE [LARGE SCALE GENOMIC DNA]</scope>
    <source>
        <strain evidence="3">Ve08.2h10</strain>
    </source>
</reference>
<dbReference type="AlphaFoldDB" id="A0A0D0DP72"/>
<protein>
    <submittedName>
        <fullName evidence="2">Uncharacterized protein</fullName>
    </submittedName>
</protein>
<keyword evidence="1" id="KW-0812">Transmembrane</keyword>
<dbReference type="HOGENOM" id="CLU_2483988_0_0_1"/>
<dbReference type="InParanoid" id="A0A0D0DP72"/>
<sequence length="87" mass="9549">MMYDVNTGSCTCYHYSIIIDLFHFLGSLSVALVEALTKKNWKGAKATYRGNQVHLLVLPPQMIKHGIARFVYSMACVGGLRGSIANG</sequence>
<dbReference type="Proteomes" id="UP000054538">
    <property type="component" value="Unassembled WGS sequence"/>
</dbReference>
<keyword evidence="3" id="KW-1185">Reference proteome</keyword>
<keyword evidence="1" id="KW-1133">Transmembrane helix</keyword>
<organism evidence="2 3">
    <name type="scientific">Paxillus rubicundulus Ve08.2h10</name>
    <dbReference type="NCBI Taxonomy" id="930991"/>
    <lineage>
        <taxon>Eukaryota</taxon>
        <taxon>Fungi</taxon>
        <taxon>Dikarya</taxon>
        <taxon>Basidiomycota</taxon>
        <taxon>Agaricomycotina</taxon>
        <taxon>Agaricomycetes</taxon>
        <taxon>Agaricomycetidae</taxon>
        <taxon>Boletales</taxon>
        <taxon>Paxilineae</taxon>
        <taxon>Paxillaceae</taxon>
        <taxon>Paxillus</taxon>
    </lineage>
</organism>
<evidence type="ECO:0000313" key="3">
    <source>
        <dbReference type="Proteomes" id="UP000054538"/>
    </source>
</evidence>
<dbReference type="EMBL" id="KN825969">
    <property type="protein sequence ID" value="KIK80640.1"/>
    <property type="molecule type" value="Genomic_DNA"/>
</dbReference>
<accession>A0A0D0DP72</accession>
<proteinExistence type="predicted"/>